<dbReference type="SUPFAM" id="SSF81324">
    <property type="entry name" value="Voltage-gated potassium channels"/>
    <property type="match status" value="2"/>
</dbReference>
<dbReference type="PANTHER" id="PTHR11537">
    <property type="entry name" value="VOLTAGE-GATED POTASSIUM CHANNEL"/>
    <property type="match status" value="1"/>
</dbReference>
<reference evidence="13 14" key="1">
    <citation type="submission" date="2008-07" db="EMBL/GenBank/DDBJ databases">
        <authorList>
            <person name="El-Sayed N."/>
            <person name="Caler E."/>
            <person name="Inman J."/>
            <person name="Amedeo P."/>
            <person name="Hass B."/>
            <person name="Wortman J."/>
        </authorList>
    </citation>
    <scope>NUCLEOTIDE SEQUENCE [LARGE SCALE GENOMIC DNA]</scope>
    <source>
        <strain evidence="14">ATCC 50983 / TXsc</strain>
    </source>
</reference>
<evidence type="ECO:0000256" key="1">
    <source>
        <dbReference type="ARBA" id="ARBA00004141"/>
    </source>
</evidence>
<dbReference type="EMBL" id="GG683038">
    <property type="protein sequence ID" value="EER02607.1"/>
    <property type="molecule type" value="Genomic_DNA"/>
</dbReference>
<keyword evidence="10" id="KW-0407">Ion channel</keyword>
<keyword evidence="6" id="KW-0630">Potassium</keyword>
<dbReference type="GO" id="GO:0001508">
    <property type="term" value="P:action potential"/>
    <property type="evidence" value="ECO:0007669"/>
    <property type="project" value="TreeGrafter"/>
</dbReference>
<evidence type="ECO:0000256" key="8">
    <source>
        <dbReference type="ARBA" id="ARBA00023065"/>
    </source>
</evidence>
<feature type="transmembrane region" description="Helical" evidence="11">
    <location>
        <begin position="217"/>
        <end position="237"/>
    </location>
</feature>
<dbReference type="InterPro" id="IPR005821">
    <property type="entry name" value="Ion_trans_dom"/>
</dbReference>
<gene>
    <name evidence="13" type="ORF">Pmar_PMAR005947</name>
</gene>
<evidence type="ECO:0000256" key="11">
    <source>
        <dbReference type="SAM" id="Phobius"/>
    </source>
</evidence>
<evidence type="ECO:0000256" key="4">
    <source>
        <dbReference type="ARBA" id="ARBA00022692"/>
    </source>
</evidence>
<dbReference type="Pfam" id="PF00520">
    <property type="entry name" value="Ion_trans"/>
    <property type="match status" value="2"/>
</dbReference>
<feature type="domain" description="Ion transport" evidence="12">
    <location>
        <begin position="146"/>
        <end position="303"/>
    </location>
</feature>
<dbReference type="PRINTS" id="PR00169">
    <property type="entry name" value="KCHANNEL"/>
</dbReference>
<protein>
    <recommendedName>
        <fullName evidence="12">Ion transport domain-containing protein</fullName>
    </recommendedName>
</protein>
<dbReference type="AlphaFoldDB" id="C5LL43"/>
<dbReference type="PANTHER" id="PTHR11537:SF254">
    <property type="entry name" value="POTASSIUM VOLTAGE-GATED CHANNEL PROTEIN SHAB"/>
    <property type="match status" value="1"/>
</dbReference>
<evidence type="ECO:0000313" key="13">
    <source>
        <dbReference type="EMBL" id="EER02607.1"/>
    </source>
</evidence>
<evidence type="ECO:0000256" key="2">
    <source>
        <dbReference type="ARBA" id="ARBA00022448"/>
    </source>
</evidence>
<evidence type="ECO:0000313" key="14">
    <source>
        <dbReference type="Proteomes" id="UP000007800"/>
    </source>
</evidence>
<evidence type="ECO:0000256" key="3">
    <source>
        <dbReference type="ARBA" id="ARBA00022538"/>
    </source>
</evidence>
<organism evidence="14">
    <name type="scientific">Perkinsus marinus (strain ATCC 50983 / TXsc)</name>
    <dbReference type="NCBI Taxonomy" id="423536"/>
    <lineage>
        <taxon>Eukaryota</taxon>
        <taxon>Sar</taxon>
        <taxon>Alveolata</taxon>
        <taxon>Perkinsozoa</taxon>
        <taxon>Perkinsea</taxon>
        <taxon>Perkinsida</taxon>
        <taxon>Perkinsidae</taxon>
        <taxon>Perkinsus</taxon>
    </lineage>
</organism>
<dbReference type="GO" id="GO:0008076">
    <property type="term" value="C:voltage-gated potassium channel complex"/>
    <property type="evidence" value="ECO:0007669"/>
    <property type="project" value="InterPro"/>
</dbReference>
<feature type="transmembrane region" description="Helical" evidence="11">
    <location>
        <begin position="142"/>
        <end position="163"/>
    </location>
</feature>
<keyword evidence="4 11" id="KW-0812">Transmembrane</keyword>
<evidence type="ECO:0000256" key="10">
    <source>
        <dbReference type="ARBA" id="ARBA00023303"/>
    </source>
</evidence>
<dbReference type="OMA" id="HERLYRG"/>
<keyword evidence="5" id="KW-0631">Potassium channel</keyword>
<feature type="transmembrane region" description="Helical" evidence="11">
    <location>
        <begin position="523"/>
        <end position="543"/>
    </location>
</feature>
<dbReference type="Gene3D" id="1.10.287.70">
    <property type="match status" value="2"/>
</dbReference>
<dbReference type="GO" id="GO:0005249">
    <property type="term" value="F:voltage-gated potassium channel activity"/>
    <property type="evidence" value="ECO:0007669"/>
    <property type="project" value="InterPro"/>
</dbReference>
<keyword evidence="9 11" id="KW-0472">Membrane</keyword>
<proteinExistence type="predicted"/>
<feature type="transmembrane region" description="Helical" evidence="11">
    <location>
        <begin position="651"/>
        <end position="671"/>
    </location>
</feature>
<dbReference type="InterPro" id="IPR028325">
    <property type="entry name" value="VG_K_chnl"/>
</dbReference>
<dbReference type="Proteomes" id="UP000007800">
    <property type="component" value="Unassembled WGS sequence"/>
</dbReference>
<keyword evidence="8" id="KW-0406">Ion transport</keyword>
<feature type="transmembrane region" description="Helical" evidence="11">
    <location>
        <begin position="175"/>
        <end position="196"/>
    </location>
</feature>
<name>C5LL43_PERM5</name>
<dbReference type="GeneID" id="9047833"/>
<feature type="transmembrane region" description="Helical" evidence="11">
    <location>
        <begin position="40"/>
        <end position="66"/>
    </location>
</feature>
<dbReference type="InParanoid" id="C5LL43"/>
<evidence type="ECO:0000256" key="7">
    <source>
        <dbReference type="ARBA" id="ARBA00022989"/>
    </source>
</evidence>
<feature type="transmembrane region" description="Helical" evidence="11">
    <location>
        <begin position="257"/>
        <end position="276"/>
    </location>
</feature>
<feature type="transmembrane region" description="Helical" evidence="11">
    <location>
        <begin position="485"/>
        <end position="503"/>
    </location>
</feature>
<evidence type="ECO:0000259" key="12">
    <source>
        <dbReference type="Pfam" id="PF00520"/>
    </source>
</evidence>
<keyword evidence="14" id="KW-1185">Reference proteome</keyword>
<dbReference type="OrthoDB" id="420272at2759"/>
<evidence type="ECO:0000256" key="5">
    <source>
        <dbReference type="ARBA" id="ARBA00022826"/>
    </source>
</evidence>
<feature type="transmembrane region" description="Helical" evidence="11">
    <location>
        <begin position="586"/>
        <end position="607"/>
    </location>
</feature>
<feature type="transmembrane region" description="Helical" evidence="11">
    <location>
        <begin position="355"/>
        <end position="379"/>
    </location>
</feature>
<keyword evidence="2" id="KW-0813">Transport</keyword>
<feature type="domain" description="Ion transport" evidence="12">
    <location>
        <begin position="449"/>
        <end position="676"/>
    </location>
</feature>
<evidence type="ECO:0000256" key="6">
    <source>
        <dbReference type="ARBA" id="ARBA00022958"/>
    </source>
</evidence>
<keyword evidence="7 11" id="KW-1133">Transmembrane helix</keyword>
<feature type="transmembrane region" description="Helical" evidence="11">
    <location>
        <begin position="454"/>
        <end position="479"/>
    </location>
</feature>
<comment type="subcellular location">
    <subcellularLocation>
        <location evidence="1">Membrane</location>
        <topology evidence="1">Multi-pass membrane protein</topology>
    </subcellularLocation>
</comment>
<sequence length="703" mass="78918">MYYTERYSIDPQVSNHYSTLDGSLWLTLLNMSGESPLGDYSFWGSIVTAALGVFAVGVIAVPLGVFGAGMQDRLESLLEEDSAVLATASKEAMLATSEALRHTTTLQRRAFILVNPREADNRSKLDWYRGATMQYWSRRYQYWLGFWLAVSTTVAVLETLPAYHTTWPAWTRALLSIGETLAVLVFTLDYVLRLYGAPMSVGRWAPQGYVSDTAMRWAYATTFLAVADFLSVLPWWITVSTNSQLTDRYDGEFRLLRLCRIFNLDFLTVTCSLLLSVVRAQRRCLGRALYVVLVLWLSLGGLLWFTEHNDDQLAGSPQLPQSSRYGSLVSSSIPFAMVHLTGDFPLIDYTTTGKVVLGLTVVLAVGVAAVPAGLLAAAFTKALRRQRERERARRREAAGIIGKHVRRYMVRKRLEGIIMEARLRQMRELAERRKRTLVHRVHHYIHHDRFYRGFMLTLVLLNVLAIILESDAAVLIIIGKRGFDYFEFASVCVFTIDYLARVYSSTANPLVGCSRGRYMRSFLGLVDLISILPFWVECLTYLIEPSYAGSPDASIFRIFRIFRILLLEHFLVAWRQLSVVWSECRDTVLSTGVIAAVVWLFASCLFYEFENSSSISGISPFDSIPSSMYYTAVFLGGEWSMVDFSPSGKCLCVVVSLLGVALFAMPAGLLFEAFGDVLTKCELLDDYGRSSSKVAGGESDHVV</sequence>
<keyword evidence="3" id="KW-0633">Potassium transport</keyword>
<evidence type="ECO:0000256" key="9">
    <source>
        <dbReference type="ARBA" id="ARBA00023136"/>
    </source>
</evidence>
<feature type="transmembrane region" description="Helical" evidence="11">
    <location>
        <begin position="288"/>
        <end position="306"/>
    </location>
</feature>
<accession>C5LL43</accession>
<dbReference type="RefSeq" id="XP_002769889.1">
    <property type="nucleotide sequence ID" value="XM_002769843.1"/>
</dbReference>